<protein>
    <submittedName>
        <fullName evidence="3">Sugar phosphate isomerase</fullName>
    </submittedName>
</protein>
<dbReference type="AlphaFoldDB" id="A0A220UCG7"/>
<sequence>MTTSHSRTAAPSERLGTGTQRLSLNRWTFRTTPLQEFLEATTAQGIDAVGLWRQDVAEVGLDALRRRVDDAGLRVSSLCRGGFLTASAEADRAAALEDNRRAIDETAALGAPTLVLVVGGVDRADKDLIGARSRVTEGVATLAPYAEERGVTLSIEPLHPMFAADRAVVSTLDQALDIAEASGSPAAGVVVDTYHVWWDPYLERAIQRAAATDRLLSYQVCDWNLPLAAEPLHSRGYMGDGFIDFPSITRMVKDAGYTGDIEVEIFNEDVWATPADEAARIIAERFEQLVLPHA</sequence>
<dbReference type="PANTHER" id="PTHR12110">
    <property type="entry name" value="HYDROXYPYRUVATE ISOMERASE"/>
    <property type="match status" value="1"/>
</dbReference>
<evidence type="ECO:0000256" key="1">
    <source>
        <dbReference type="ARBA" id="ARBA00023277"/>
    </source>
</evidence>
<dbReference type="InterPro" id="IPR036237">
    <property type="entry name" value="Xyl_isomerase-like_sf"/>
</dbReference>
<dbReference type="RefSeq" id="WP_089064872.1">
    <property type="nucleotide sequence ID" value="NZ_CP022316.1"/>
</dbReference>
<proteinExistence type="predicted"/>
<evidence type="ECO:0000259" key="2">
    <source>
        <dbReference type="Pfam" id="PF01261"/>
    </source>
</evidence>
<dbReference type="GO" id="GO:0016853">
    <property type="term" value="F:isomerase activity"/>
    <property type="evidence" value="ECO:0007669"/>
    <property type="project" value="UniProtKB-KW"/>
</dbReference>
<accession>A0A220UCG7</accession>
<gene>
    <name evidence="3" type="ORF">CFK39_07045</name>
</gene>
<dbReference type="EMBL" id="CP022316">
    <property type="protein sequence ID" value="ASK65631.1"/>
    <property type="molecule type" value="Genomic_DNA"/>
</dbReference>
<dbReference type="OrthoDB" id="9787068at2"/>
<dbReference type="Proteomes" id="UP000198398">
    <property type="component" value="Chromosome"/>
</dbReference>
<evidence type="ECO:0000313" key="3">
    <source>
        <dbReference type="EMBL" id="ASK65631.1"/>
    </source>
</evidence>
<name>A0A220UCG7_9MICO</name>
<keyword evidence="3" id="KW-0413">Isomerase</keyword>
<dbReference type="SUPFAM" id="SSF51658">
    <property type="entry name" value="Xylose isomerase-like"/>
    <property type="match status" value="1"/>
</dbReference>
<organism evidence="3 4">
    <name type="scientific">Brachybacterium avium</name>
    <dbReference type="NCBI Taxonomy" id="2017485"/>
    <lineage>
        <taxon>Bacteria</taxon>
        <taxon>Bacillati</taxon>
        <taxon>Actinomycetota</taxon>
        <taxon>Actinomycetes</taxon>
        <taxon>Micrococcales</taxon>
        <taxon>Dermabacteraceae</taxon>
        <taxon>Brachybacterium</taxon>
    </lineage>
</organism>
<reference evidence="4" key="1">
    <citation type="submission" date="2017-07" db="EMBL/GenBank/DDBJ databases">
        <title>Brachybacterium sp. VR2415.</title>
        <authorList>
            <person name="Tak E.J."/>
            <person name="Bae J.-W."/>
        </authorList>
    </citation>
    <scope>NUCLEOTIDE SEQUENCE [LARGE SCALE GENOMIC DNA]</scope>
    <source>
        <strain evidence="4">VR2415</strain>
    </source>
</reference>
<evidence type="ECO:0000313" key="4">
    <source>
        <dbReference type="Proteomes" id="UP000198398"/>
    </source>
</evidence>
<dbReference type="Gene3D" id="3.20.20.150">
    <property type="entry name" value="Divalent-metal-dependent TIM barrel enzymes"/>
    <property type="match status" value="1"/>
</dbReference>
<keyword evidence="1" id="KW-0119">Carbohydrate metabolism</keyword>
<dbReference type="InterPro" id="IPR050312">
    <property type="entry name" value="IolE/XylAMocC-like"/>
</dbReference>
<dbReference type="PANTHER" id="PTHR12110:SF52">
    <property type="entry name" value="XYLOSE ISOMERASE"/>
    <property type="match status" value="1"/>
</dbReference>
<keyword evidence="4" id="KW-1185">Reference proteome</keyword>
<dbReference type="Pfam" id="PF01261">
    <property type="entry name" value="AP_endonuc_2"/>
    <property type="match status" value="1"/>
</dbReference>
<feature type="domain" description="Xylose isomerase-like TIM barrel" evidence="2">
    <location>
        <begin position="43"/>
        <end position="281"/>
    </location>
</feature>
<dbReference type="InterPro" id="IPR013022">
    <property type="entry name" value="Xyl_isomerase-like_TIM-brl"/>
</dbReference>
<dbReference type="KEGG" id="brv:CFK39_07045"/>